<sequence>MPLHYSGGCTHHPVSVSAEPIDNHECHCNVCKKVTGEHTTHDAFFNHLDVSTDNEAAMKRVPFNADNPDGPVEICLCEECNTVLMLNDRNKRIRVVVPNVMGYDDASFPKATYHAFWDETKGYAQSDDGRPVYGGLRPDFVWPEGHDSHSFRNCASTEIANSVEG</sequence>
<keyword evidence="3" id="KW-0862">Zinc</keyword>
<name>A0A6I4T0P0_9SPHN</name>
<dbReference type="GO" id="GO:0016846">
    <property type="term" value="F:carbon-sulfur lyase activity"/>
    <property type="evidence" value="ECO:0007669"/>
    <property type="project" value="InterPro"/>
</dbReference>
<dbReference type="AlphaFoldDB" id="A0A6I4T0P0"/>
<comment type="caution">
    <text evidence="5">The sequence shown here is derived from an EMBL/GenBank/DDBJ whole genome shotgun (WGS) entry which is preliminary data.</text>
</comment>
<evidence type="ECO:0000256" key="1">
    <source>
        <dbReference type="ARBA" id="ARBA00005495"/>
    </source>
</evidence>
<dbReference type="OrthoDB" id="7186766at2"/>
<evidence type="ECO:0000256" key="3">
    <source>
        <dbReference type="ARBA" id="ARBA00022833"/>
    </source>
</evidence>
<comment type="similarity">
    <text evidence="1">Belongs to the Gfa family.</text>
</comment>
<proteinExistence type="inferred from homology"/>
<dbReference type="Gene3D" id="3.90.1590.10">
    <property type="entry name" value="glutathione-dependent formaldehyde- activating enzyme (gfa)"/>
    <property type="match status" value="1"/>
</dbReference>
<reference evidence="5 6" key="1">
    <citation type="submission" date="2019-12" db="EMBL/GenBank/DDBJ databases">
        <title>Genomic-based taxomic classification of the family Erythrobacteraceae.</title>
        <authorList>
            <person name="Xu L."/>
        </authorList>
    </citation>
    <scope>NUCLEOTIDE SEQUENCE [LARGE SCALE GENOMIC DNA]</scope>
    <source>
        <strain evidence="5 6">MCCC 1K01500</strain>
    </source>
</reference>
<keyword evidence="6" id="KW-1185">Reference proteome</keyword>
<feature type="domain" description="CENP-V/GFA" evidence="4">
    <location>
        <begin position="8"/>
        <end position="116"/>
    </location>
</feature>
<protein>
    <recommendedName>
        <fullName evidence="4">CENP-V/GFA domain-containing protein</fullName>
    </recommendedName>
</protein>
<dbReference type="EMBL" id="WTYM01000057">
    <property type="protein sequence ID" value="MXO60806.1"/>
    <property type="molecule type" value="Genomic_DNA"/>
</dbReference>
<keyword evidence="2" id="KW-0479">Metal-binding</keyword>
<dbReference type="InterPro" id="IPR006913">
    <property type="entry name" value="CENP-V/GFA"/>
</dbReference>
<gene>
    <name evidence="5" type="ORF">GRI89_14790</name>
</gene>
<organism evidence="5 6">
    <name type="scientific">Croceibacterium salegens</name>
    <dbReference type="NCBI Taxonomy" id="1737568"/>
    <lineage>
        <taxon>Bacteria</taxon>
        <taxon>Pseudomonadati</taxon>
        <taxon>Pseudomonadota</taxon>
        <taxon>Alphaproteobacteria</taxon>
        <taxon>Sphingomonadales</taxon>
        <taxon>Erythrobacteraceae</taxon>
        <taxon>Croceibacterium</taxon>
    </lineage>
</organism>
<dbReference type="InterPro" id="IPR011057">
    <property type="entry name" value="Mss4-like_sf"/>
</dbReference>
<dbReference type="Pfam" id="PF04828">
    <property type="entry name" value="GFA"/>
    <property type="match status" value="1"/>
</dbReference>
<dbReference type="GO" id="GO:0046872">
    <property type="term" value="F:metal ion binding"/>
    <property type="evidence" value="ECO:0007669"/>
    <property type="project" value="UniProtKB-KW"/>
</dbReference>
<dbReference type="RefSeq" id="WP_159797299.1">
    <property type="nucleotide sequence ID" value="NZ_WTYM01000057.1"/>
</dbReference>
<evidence type="ECO:0000313" key="5">
    <source>
        <dbReference type="EMBL" id="MXO60806.1"/>
    </source>
</evidence>
<evidence type="ECO:0000256" key="2">
    <source>
        <dbReference type="ARBA" id="ARBA00022723"/>
    </source>
</evidence>
<dbReference type="SUPFAM" id="SSF51316">
    <property type="entry name" value="Mss4-like"/>
    <property type="match status" value="1"/>
</dbReference>
<dbReference type="Proteomes" id="UP000433652">
    <property type="component" value="Unassembled WGS sequence"/>
</dbReference>
<evidence type="ECO:0000259" key="4">
    <source>
        <dbReference type="Pfam" id="PF04828"/>
    </source>
</evidence>
<accession>A0A6I4T0P0</accession>
<evidence type="ECO:0000313" key="6">
    <source>
        <dbReference type="Proteomes" id="UP000433652"/>
    </source>
</evidence>